<accession>A0ABV4XGB1</accession>
<protein>
    <submittedName>
        <fullName evidence="1">PipX family protein</fullName>
    </submittedName>
</protein>
<keyword evidence="2" id="KW-1185">Reference proteome</keyword>
<organism evidence="1 2">
    <name type="scientific">Floridaenema aerugineum BLCC-F46</name>
    <dbReference type="NCBI Taxonomy" id="3153654"/>
    <lineage>
        <taxon>Bacteria</taxon>
        <taxon>Bacillati</taxon>
        <taxon>Cyanobacteriota</taxon>
        <taxon>Cyanophyceae</taxon>
        <taxon>Oscillatoriophycideae</taxon>
        <taxon>Aerosakkonematales</taxon>
        <taxon>Aerosakkonemataceae</taxon>
        <taxon>Floridanema</taxon>
        <taxon>Floridanema aerugineum</taxon>
    </lineage>
</organism>
<dbReference type="RefSeq" id="WP_413274816.1">
    <property type="nucleotide sequence ID" value="NZ_JBHFNQ010000251.1"/>
</dbReference>
<evidence type="ECO:0000313" key="1">
    <source>
        <dbReference type="EMBL" id="MFB2881850.1"/>
    </source>
</evidence>
<sequence length="119" mass="13693">MAIFHKNKFNALLDEISPLGENVNETTENYLNHPTFGLLYGVCPLQNKQELFTTIYAMRLFFVITTNGVDIKVEPVGRADARLLVENYLRHLRGVGKSQEYEKILSKYQQIFQVKTLAL</sequence>
<dbReference type="Gene3D" id="6.10.250.870">
    <property type="match status" value="1"/>
</dbReference>
<dbReference type="InterPro" id="IPR021926">
    <property type="entry name" value="PipX"/>
</dbReference>
<dbReference type="Proteomes" id="UP001576774">
    <property type="component" value="Unassembled WGS sequence"/>
</dbReference>
<comment type="caution">
    <text evidence="1">The sequence shown here is derived from an EMBL/GenBank/DDBJ whole genome shotgun (WGS) entry which is preliminary data.</text>
</comment>
<dbReference type="Gene3D" id="2.30.30.660">
    <property type="entry name" value="Protein of unknown function (DUF3539)"/>
    <property type="match status" value="1"/>
</dbReference>
<gene>
    <name evidence="1" type="ORF">ACE1CC_33790</name>
</gene>
<dbReference type="EMBL" id="JBHFNQ010000251">
    <property type="protein sequence ID" value="MFB2881850.1"/>
    <property type="molecule type" value="Genomic_DNA"/>
</dbReference>
<proteinExistence type="predicted"/>
<dbReference type="Pfam" id="PF12058">
    <property type="entry name" value="PipX"/>
    <property type="match status" value="1"/>
</dbReference>
<name>A0ABV4XGB1_9CYAN</name>
<evidence type="ECO:0000313" key="2">
    <source>
        <dbReference type="Proteomes" id="UP001576774"/>
    </source>
</evidence>
<reference evidence="1 2" key="1">
    <citation type="submission" date="2024-09" db="EMBL/GenBank/DDBJ databases">
        <title>Floridaenema gen nov. (Aerosakkonemataceae, Aerosakkonematales ord. nov., Cyanobacteria) from benthic tropical and subtropical fresh waters, with the description of four new species.</title>
        <authorList>
            <person name="Moretto J.A."/>
            <person name="Berthold D.E."/>
            <person name="Lefler F.W."/>
            <person name="Huang I.-S."/>
            <person name="Laughinghouse H. IV."/>
        </authorList>
    </citation>
    <scope>NUCLEOTIDE SEQUENCE [LARGE SCALE GENOMIC DNA]</scope>
    <source>
        <strain evidence="1 2">BLCC-F46</strain>
    </source>
</reference>